<organism evidence="2">
    <name type="scientific">Candidatus Kentrum sp. FM</name>
    <dbReference type="NCBI Taxonomy" id="2126340"/>
    <lineage>
        <taxon>Bacteria</taxon>
        <taxon>Pseudomonadati</taxon>
        <taxon>Pseudomonadota</taxon>
        <taxon>Gammaproteobacteria</taxon>
        <taxon>Candidatus Kentrum</taxon>
    </lineage>
</organism>
<evidence type="ECO:0000313" key="3">
    <source>
        <dbReference type="EMBL" id="VFK08739.1"/>
    </source>
</evidence>
<protein>
    <submittedName>
        <fullName evidence="2">Uncharacterized protein</fullName>
    </submittedName>
</protein>
<evidence type="ECO:0000313" key="1">
    <source>
        <dbReference type="EMBL" id="VFJ50697.1"/>
    </source>
</evidence>
<gene>
    <name evidence="2" type="ORF">BECKFM1743A_GA0114220_100873</name>
    <name evidence="3" type="ORF">BECKFM1743B_GA0114221_100803</name>
    <name evidence="1" type="ORF">BECKFM1743C_GA0114222_100883</name>
</gene>
<dbReference type="EMBL" id="CAADFA010000088">
    <property type="protein sequence ID" value="VFJ50697.1"/>
    <property type="molecule type" value="Genomic_DNA"/>
</dbReference>
<dbReference type="EMBL" id="CAADEZ010000087">
    <property type="protein sequence ID" value="VFJ50727.1"/>
    <property type="molecule type" value="Genomic_DNA"/>
</dbReference>
<sequence>MTTIQFTKVESKDAVPPDVVSAPTPRRTLWLPPVGKSDVEQALFHFLNSLADRSPQVTKPLLFENNTSQALYADPHPDLHRAMQNCLHRMLLELTPNPEEWGEFELPPVIYGIALAAYIALTPNLTHDDEIIDPLDEFGEALLDTLPPARTLPELLAWHALIGPIAEGLDELQAPRAALMRGLLELSPLSALCHLHHHTPVALSPLAEELLPGWRARDSRPWRDSDEWLSVLSPALELLAIARRLRLRWLQMPETRPACRNLGLFLELLRRQGGYRDFILNFYEAYEHATIGRYNSDSRLPLLAEIERLLRAPGDSEAAIRLNRWGNEYFLKFHALLETVIAEDGLPTDFRHLTPELVLSVRKLLPWVTEVADSAAELESIEFVGNGQ</sequence>
<name>A0A450SDR5_9GAMM</name>
<dbReference type="EMBL" id="CAADFL010000080">
    <property type="protein sequence ID" value="VFK08739.1"/>
    <property type="molecule type" value="Genomic_DNA"/>
</dbReference>
<dbReference type="AlphaFoldDB" id="A0A450SDR5"/>
<evidence type="ECO:0000313" key="2">
    <source>
        <dbReference type="EMBL" id="VFJ50727.1"/>
    </source>
</evidence>
<accession>A0A450SDR5</accession>
<reference evidence="2" key="1">
    <citation type="submission" date="2019-02" db="EMBL/GenBank/DDBJ databases">
        <authorList>
            <person name="Gruber-Vodicka R. H."/>
            <person name="Seah K. B. B."/>
        </authorList>
    </citation>
    <scope>NUCLEOTIDE SEQUENCE</scope>
    <source>
        <strain evidence="2">BECK_BZ163</strain>
        <strain evidence="3">BECK_BZ164</strain>
        <strain evidence="1">BECK_BZ165</strain>
    </source>
</reference>
<proteinExistence type="predicted"/>